<dbReference type="NCBIfam" id="TIGR03026">
    <property type="entry name" value="NDP-sugDHase"/>
    <property type="match status" value="1"/>
</dbReference>
<evidence type="ECO:0000313" key="13">
    <source>
        <dbReference type="Proteomes" id="UP000441354"/>
    </source>
</evidence>
<dbReference type="InterPro" id="IPR014027">
    <property type="entry name" value="UDP-Glc/GDP-Man_DH_C"/>
</dbReference>
<dbReference type="InterPro" id="IPR001732">
    <property type="entry name" value="UDP-Glc/GDP-Man_DH_N"/>
</dbReference>
<dbReference type="PIRSF" id="PIRSF500134">
    <property type="entry name" value="UDPglc_DH_bac"/>
    <property type="match status" value="1"/>
</dbReference>
<feature type="binding site" evidence="10">
    <location>
        <position position="86"/>
    </location>
    <ligand>
        <name>NAD(+)</name>
        <dbReference type="ChEBI" id="CHEBI:57540"/>
    </ligand>
</feature>
<feature type="active site" description="Nucleophile" evidence="8">
    <location>
        <position position="260"/>
    </location>
</feature>
<comment type="catalytic activity">
    <reaction evidence="6 7">
        <text>UDP-alpha-D-glucose + 2 NAD(+) + H2O = UDP-alpha-D-glucuronate + 2 NADH + 3 H(+)</text>
        <dbReference type="Rhea" id="RHEA:23596"/>
        <dbReference type="ChEBI" id="CHEBI:15377"/>
        <dbReference type="ChEBI" id="CHEBI:15378"/>
        <dbReference type="ChEBI" id="CHEBI:57540"/>
        <dbReference type="ChEBI" id="CHEBI:57945"/>
        <dbReference type="ChEBI" id="CHEBI:58052"/>
        <dbReference type="ChEBI" id="CHEBI:58885"/>
        <dbReference type="EC" id="1.1.1.22"/>
    </reaction>
</comment>
<dbReference type="InterPro" id="IPR014026">
    <property type="entry name" value="UDP-Glc/GDP-Man_DH_dimer"/>
</dbReference>
<dbReference type="Pfam" id="PF03721">
    <property type="entry name" value="UDPG_MGDP_dh_N"/>
    <property type="match status" value="1"/>
</dbReference>
<evidence type="ECO:0000256" key="9">
    <source>
        <dbReference type="PIRSR" id="PIRSR500134-2"/>
    </source>
</evidence>
<dbReference type="PANTHER" id="PTHR43750:SF4">
    <property type="entry name" value="UDP-GLUCOSE 6-DEHYDROGENASE YWQF"/>
    <property type="match status" value="1"/>
</dbReference>
<feature type="domain" description="UDP-glucose/GDP-mannose dehydrogenase C-terminal" evidence="11">
    <location>
        <begin position="313"/>
        <end position="415"/>
    </location>
</feature>
<dbReference type="InterPro" id="IPR008927">
    <property type="entry name" value="6-PGluconate_DH-like_C_sf"/>
</dbReference>
<evidence type="ECO:0000256" key="2">
    <source>
        <dbReference type="ARBA" id="ARBA00006601"/>
    </source>
</evidence>
<dbReference type="GO" id="GO:0006065">
    <property type="term" value="P:UDP-glucuronate biosynthetic process"/>
    <property type="evidence" value="ECO:0007669"/>
    <property type="project" value="UniProtKB-UniPathway"/>
</dbReference>
<dbReference type="Gene3D" id="3.40.50.720">
    <property type="entry name" value="NAD(P)-binding Rossmann-like Domain"/>
    <property type="match status" value="2"/>
</dbReference>
<dbReference type="InterPro" id="IPR036220">
    <property type="entry name" value="UDP-Glc/GDP-Man_DH_C_sf"/>
</dbReference>
<comment type="pathway">
    <text evidence="1">Nucleotide-sugar biosynthesis; UDP-alpha-D-glucuronate biosynthesis; UDP-alpha-D-glucuronate from UDP-alpha-D-glucose: step 1/1.</text>
</comment>
<keyword evidence="13" id="KW-1185">Reference proteome</keyword>
<feature type="binding site" evidence="9">
    <location>
        <position position="257"/>
    </location>
    <ligand>
        <name>substrate</name>
    </ligand>
</feature>
<accession>A0A7V7UUJ3</accession>
<evidence type="ECO:0000256" key="1">
    <source>
        <dbReference type="ARBA" id="ARBA00004701"/>
    </source>
</evidence>
<dbReference type="UniPathway" id="UPA00038">
    <property type="reaction ID" value="UER00491"/>
</dbReference>
<comment type="caution">
    <text evidence="12">The sequence shown here is derived from an EMBL/GenBank/DDBJ whole genome shotgun (WGS) entry which is preliminary data.</text>
</comment>
<feature type="binding site" evidence="10">
    <location>
        <position position="155"/>
    </location>
    <ligand>
        <name>NAD(+)</name>
        <dbReference type="ChEBI" id="CHEBI:57540"/>
    </ligand>
</feature>
<feature type="binding site" evidence="10">
    <location>
        <position position="263"/>
    </location>
    <ligand>
        <name>NAD(+)</name>
        <dbReference type="ChEBI" id="CHEBI:57540"/>
    </ligand>
</feature>
<feature type="binding site" evidence="10">
    <location>
        <position position="35"/>
    </location>
    <ligand>
        <name>NAD(+)</name>
        <dbReference type="ChEBI" id="CHEBI:57540"/>
    </ligand>
</feature>
<dbReference type="Gene3D" id="1.20.5.100">
    <property type="entry name" value="Cytochrome c1, transmembrane anchor, C-terminal"/>
    <property type="match status" value="1"/>
</dbReference>
<dbReference type="PANTHER" id="PTHR43750">
    <property type="entry name" value="UDP-GLUCOSE 6-DEHYDROGENASE TUAD"/>
    <property type="match status" value="1"/>
</dbReference>
<evidence type="ECO:0000256" key="3">
    <source>
        <dbReference type="ARBA" id="ARBA00012954"/>
    </source>
</evidence>
<dbReference type="InterPro" id="IPR028357">
    <property type="entry name" value="UDPglc_DH_bac"/>
</dbReference>
<feature type="binding site" evidence="9">
    <location>
        <begin position="249"/>
        <end position="253"/>
    </location>
    <ligand>
        <name>substrate</name>
    </ligand>
</feature>
<dbReference type="GO" id="GO:0000271">
    <property type="term" value="P:polysaccharide biosynthetic process"/>
    <property type="evidence" value="ECO:0007669"/>
    <property type="project" value="InterPro"/>
</dbReference>
<dbReference type="GO" id="GO:0003979">
    <property type="term" value="F:UDP-glucose 6-dehydrogenase activity"/>
    <property type="evidence" value="ECO:0007669"/>
    <property type="project" value="UniProtKB-EC"/>
</dbReference>
<evidence type="ECO:0000256" key="4">
    <source>
        <dbReference type="ARBA" id="ARBA00023002"/>
    </source>
</evidence>
<evidence type="ECO:0000256" key="10">
    <source>
        <dbReference type="PIRSR" id="PIRSR500134-3"/>
    </source>
</evidence>
<evidence type="ECO:0000256" key="8">
    <source>
        <dbReference type="PIRSR" id="PIRSR500134-1"/>
    </source>
</evidence>
<evidence type="ECO:0000256" key="6">
    <source>
        <dbReference type="ARBA" id="ARBA00047473"/>
    </source>
</evidence>
<protein>
    <recommendedName>
        <fullName evidence="3 7">UDP-glucose 6-dehydrogenase</fullName>
        <ecNumber evidence="3 7">1.1.1.22</ecNumber>
    </recommendedName>
</protein>
<dbReference type="SUPFAM" id="SSF52413">
    <property type="entry name" value="UDP-glucose/GDP-mannose dehydrogenase C-terminal domain"/>
    <property type="match status" value="1"/>
</dbReference>
<dbReference type="SMART" id="SM00984">
    <property type="entry name" value="UDPG_MGDP_dh_C"/>
    <property type="match status" value="1"/>
</dbReference>
<dbReference type="GO" id="GO:0051287">
    <property type="term" value="F:NAD binding"/>
    <property type="evidence" value="ECO:0007669"/>
    <property type="project" value="InterPro"/>
</dbReference>
<dbReference type="InterPro" id="IPR036291">
    <property type="entry name" value="NAD(P)-bd_dom_sf"/>
</dbReference>
<keyword evidence="4 7" id="KW-0560">Oxidoreductase</keyword>
<feature type="binding site" evidence="9">
    <location>
        <begin position="152"/>
        <end position="155"/>
    </location>
    <ligand>
        <name>substrate</name>
    </ligand>
</feature>
<comment type="similarity">
    <text evidence="2 7">Belongs to the UDP-glucose/GDP-mannose dehydrogenase family.</text>
</comment>
<evidence type="ECO:0000256" key="5">
    <source>
        <dbReference type="ARBA" id="ARBA00023027"/>
    </source>
</evidence>
<dbReference type="Pfam" id="PF03720">
    <property type="entry name" value="UDPG_MGDP_dh_C"/>
    <property type="match status" value="1"/>
</dbReference>
<feature type="binding site" evidence="9">
    <location>
        <position position="204"/>
    </location>
    <ligand>
        <name>substrate</name>
    </ligand>
</feature>
<keyword evidence="5 7" id="KW-0520">NAD</keyword>
<evidence type="ECO:0000313" key="12">
    <source>
        <dbReference type="EMBL" id="KAB2331755.1"/>
    </source>
</evidence>
<sequence length="441" mass="48201">MRITVVGTGYVGLITSICLCEMGHTVTNIDIDDKRIAQLKNGRSVIYEPGLQQLLENNLKERRLLFTIDPRIAYAQADLIFIAVGTPENPDGTANLEYLQEAVYAIASHIEKDVIICTKSTVPVGTNEKIAEMIKDMTPSHLNVSIVSNPEFLREGSAINDFFHGDRIVIGTEDEKAAAVLQELYAPLKTEIMVTDTRSAEMIKYASNAFLATKISFINEIAAICEKVGADISQVANGIGKDKRIGSSFLKAGIGYGGSCFPKDTKALVQLAGHVDHPFELLEAVIGVNNRQHTLAVAKAKEAVGELAGKRIALLGLAFKPNTDDIREAPSLTILKMLMEENADVIAFDPAAVLNIQSIFGNEIQYAENINEALKDADLAIIATEWDQITQFPLVQYEELMKTPLIIDGRNCYSLSDIERHSITYISVGRSPHAQSAIARV</sequence>
<dbReference type="PIRSF" id="PIRSF000124">
    <property type="entry name" value="UDPglc_GDPman_dh"/>
    <property type="match status" value="1"/>
</dbReference>
<dbReference type="EMBL" id="WBOT01000004">
    <property type="protein sequence ID" value="KAB2331755.1"/>
    <property type="molecule type" value="Genomic_DNA"/>
</dbReference>
<evidence type="ECO:0000256" key="7">
    <source>
        <dbReference type="PIRNR" id="PIRNR000124"/>
    </source>
</evidence>
<dbReference type="Proteomes" id="UP000441354">
    <property type="component" value="Unassembled WGS sequence"/>
</dbReference>
<feature type="binding site" evidence="10">
    <location>
        <position position="121"/>
    </location>
    <ligand>
        <name>NAD(+)</name>
        <dbReference type="ChEBI" id="CHEBI:57540"/>
    </ligand>
</feature>
<reference evidence="12 13" key="1">
    <citation type="journal article" date="2014" name="Arch. Microbiol.">
        <title>Bacillus mesophilum sp. nov., strain IITR-54T, a novel 4-chlorobiphenyl dechlorinating bacterium.</title>
        <authorList>
            <person name="Manickam N."/>
            <person name="Singh N.K."/>
            <person name="Bajaj A."/>
            <person name="Kumar R.M."/>
            <person name="Kaur G."/>
            <person name="Kaur N."/>
            <person name="Bala M."/>
            <person name="Kumar A."/>
            <person name="Mayilraj S."/>
        </authorList>
    </citation>
    <scope>NUCLEOTIDE SEQUENCE [LARGE SCALE GENOMIC DNA]</scope>
    <source>
        <strain evidence="12 13">IITR-54</strain>
    </source>
</reference>
<evidence type="ECO:0000259" key="11">
    <source>
        <dbReference type="SMART" id="SM00984"/>
    </source>
</evidence>
<dbReference type="OrthoDB" id="9803238at2"/>
<feature type="binding site" evidence="10">
    <location>
        <position position="327"/>
    </location>
    <ligand>
        <name>NAD(+)</name>
        <dbReference type="ChEBI" id="CHEBI:57540"/>
    </ligand>
</feature>
<dbReference type="AlphaFoldDB" id="A0A7V7UUJ3"/>
<feature type="binding site" evidence="9">
    <location>
        <position position="320"/>
    </location>
    <ligand>
        <name>substrate</name>
    </ligand>
</feature>
<dbReference type="SUPFAM" id="SSF48179">
    <property type="entry name" value="6-phosphogluconate dehydrogenase C-terminal domain-like"/>
    <property type="match status" value="1"/>
</dbReference>
<dbReference type="Pfam" id="PF00984">
    <property type="entry name" value="UDPG_MGDP_dh"/>
    <property type="match status" value="1"/>
</dbReference>
<proteinExistence type="inferred from homology"/>
<organism evidence="12 13">
    <name type="scientific">Bacillus mesophilum</name>
    <dbReference type="NCBI Taxonomy" id="1071718"/>
    <lineage>
        <taxon>Bacteria</taxon>
        <taxon>Bacillati</taxon>
        <taxon>Bacillota</taxon>
        <taxon>Bacilli</taxon>
        <taxon>Bacillales</taxon>
        <taxon>Bacillaceae</taxon>
        <taxon>Bacillus</taxon>
    </lineage>
</organism>
<dbReference type="SUPFAM" id="SSF51735">
    <property type="entry name" value="NAD(P)-binding Rossmann-fold domains"/>
    <property type="match status" value="1"/>
</dbReference>
<feature type="binding site" evidence="10">
    <location>
        <position position="30"/>
    </location>
    <ligand>
        <name>NAD(+)</name>
        <dbReference type="ChEBI" id="CHEBI:57540"/>
    </ligand>
</feature>
<dbReference type="RefSeq" id="WP_151574633.1">
    <property type="nucleotide sequence ID" value="NZ_WBOT01000004.1"/>
</dbReference>
<gene>
    <name evidence="12" type="ORF">F7732_13865</name>
</gene>
<name>A0A7V7UUJ3_9BACI</name>
<dbReference type="EC" id="1.1.1.22" evidence="3 7"/>
<dbReference type="InterPro" id="IPR017476">
    <property type="entry name" value="UDP-Glc/GDP-Man"/>
</dbReference>